<evidence type="ECO:0000313" key="2">
    <source>
        <dbReference type="Proteomes" id="UP000010953"/>
    </source>
</evidence>
<sequence length="49" mass="5563">MLILPSCGFRPSFINKHFKGMGLFPVPFFNVRLEVGLGFVKLTLKKHSI</sequence>
<dbReference type="STRING" id="1239962.C943_04276"/>
<protein>
    <submittedName>
        <fullName evidence="1">Uncharacterized protein</fullName>
    </submittedName>
</protein>
<reference evidence="1" key="1">
    <citation type="submission" date="2013-01" db="EMBL/GenBank/DDBJ databases">
        <title>Genome assembly of Mariniradius saccharolyticus AK6.</title>
        <authorList>
            <person name="Vaidya B."/>
            <person name="Khatri I."/>
            <person name="Tanuku N.R.S."/>
            <person name="Subramanian S."/>
            <person name="Pinnaka A."/>
        </authorList>
    </citation>
    <scope>NUCLEOTIDE SEQUENCE [LARGE SCALE GENOMIC DNA]</scope>
    <source>
        <strain evidence="1">AK6</strain>
    </source>
</reference>
<gene>
    <name evidence="1" type="ORF">C943_04276</name>
</gene>
<dbReference type="InParanoid" id="M7XZN1"/>
<dbReference type="Proteomes" id="UP000010953">
    <property type="component" value="Unassembled WGS sequence"/>
</dbReference>
<accession>M7XZN1</accession>
<keyword evidence="2" id="KW-1185">Reference proteome</keyword>
<dbReference type="AlphaFoldDB" id="M7XZN1"/>
<name>M7XZN1_9BACT</name>
<comment type="caution">
    <text evidence="1">The sequence shown here is derived from an EMBL/GenBank/DDBJ whole genome shotgun (WGS) entry which is preliminary data.</text>
</comment>
<organism evidence="1 2">
    <name type="scientific">Mariniradius saccharolyticus AK6</name>
    <dbReference type="NCBI Taxonomy" id="1239962"/>
    <lineage>
        <taxon>Bacteria</taxon>
        <taxon>Pseudomonadati</taxon>
        <taxon>Bacteroidota</taxon>
        <taxon>Cytophagia</taxon>
        <taxon>Cytophagales</taxon>
        <taxon>Cyclobacteriaceae</taxon>
        <taxon>Mariniradius</taxon>
    </lineage>
</organism>
<evidence type="ECO:0000313" key="1">
    <source>
        <dbReference type="EMBL" id="EMS33957.1"/>
    </source>
</evidence>
<dbReference type="EMBL" id="AMZY02000008">
    <property type="protein sequence ID" value="EMS33957.1"/>
    <property type="molecule type" value="Genomic_DNA"/>
</dbReference>
<proteinExistence type="predicted"/>